<evidence type="ECO:0000313" key="5">
    <source>
        <dbReference type="EMBL" id="CEY56731.1"/>
    </source>
</evidence>
<proteinExistence type="inferred from homology"/>
<dbReference type="Pfam" id="PF00491">
    <property type="entry name" value="Arginase"/>
    <property type="match status" value="1"/>
</dbReference>
<dbReference type="AlphaFoldDB" id="A0A2N9ZY46"/>
<dbReference type="SUPFAM" id="SSF52768">
    <property type="entry name" value="Arginase/deacetylase"/>
    <property type="match status" value="1"/>
</dbReference>
<evidence type="ECO:0000256" key="2">
    <source>
        <dbReference type="ARBA" id="ARBA00022723"/>
    </source>
</evidence>
<evidence type="ECO:0000256" key="1">
    <source>
        <dbReference type="ARBA" id="ARBA00009227"/>
    </source>
</evidence>
<dbReference type="InterPro" id="IPR023696">
    <property type="entry name" value="Ureohydrolase_dom_sf"/>
</dbReference>
<keyword evidence="2" id="KW-0479">Metal-binding</keyword>
<dbReference type="GO" id="GO:0008783">
    <property type="term" value="F:agmatinase activity"/>
    <property type="evidence" value="ECO:0007669"/>
    <property type="project" value="UniProtKB-EC"/>
</dbReference>
<evidence type="ECO:0000256" key="3">
    <source>
        <dbReference type="ARBA" id="ARBA00022801"/>
    </source>
</evidence>
<dbReference type="Proteomes" id="UP000048179">
    <property type="component" value="Unassembled WGS sequence"/>
</dbReference>
<dbReference type="PROSITE" id="PS51409">
    <property type="entry name" value="ARGINASE_2"/>
    <property type="match status" value="1"/>
</dbReference>
<dbReference type="GO" id="GO:0033389">
    <property type="term" value="P:putrescine biosynthetic process from arginine, via agmatine"/>
    <property type="evidence" value="ECO:0007669"/>
    <property type="project" value="TreeGrafter"/>
</dbReference>
<dbReference type="Gene3D" id="3.40.800.10">
    <property type="entry name" value="Ureohydrolase domain"/>
    <property type="match status" value="1"/>
</dbReference>
<gene>
    <name evidence="5" type="primary">speB_1</name>
    <name evidence="5" type="ORF">ERS020247_00435</name>
</gene>
<comment type="similarity">
    <text evidence="1">Belongs to the arginase family. Agmatinase subfamily.</text>
</comment>
<protein>
    <submittedName>
        <fullName evidence="5">Agmatinase</fullName>
        <ecNumber evidence="5">3.5.3.11</ecNumber>
    </submittedName>
</protein>
<sequence length="370" mass="42601">MDIKKESISVKLIDSDLIELINLQTGQKANINKLTYDVICSLINEEESEIFGKFEISECELAQVKKMMLDLNLLSNNKNSIILNRELGNSIFDSDMNDYDKRILFVGLPYDSGSTGSTGSKEAPNYIRRYYSGFSSTSNDFYFQSCSFTYSSQFGRYVEDFGNILYIPGEGYNAFHERVINNLSKVENKKILGFGGDHSVSYSILEGLTQRNKDEIIYVKFDAHFDCAGTSEFLPINHHNYVEKIREKENVSIWHIGVREPRLPFYETRDDLFITDFNQLNDMINKNRNKKFYLSIDVDILEPMNNPGTAYQIPEGFEIDELISFLDLFDKINIIGLDVVEFNPLLDRNNSSLKNVKKILTRAIRLLETL</sequence>
<evidence type="ECO:0000256" key="4">
    <source>
        <dbReference type="RuleBase" id="RU003684"/>
    </source>
</evidence>
<keyword evidence="3 4" id="KW-0378">Hydrolase</keyword>
<name>A0A2N9ZY46_9STRE</name>
<dbReference type="EC" id="3.5.3.11" evidence="5"/>
<dbReference type="RefSeq" id="WP_050223302.1">
    <property type="nucleotide sequence ID" value="NZ_CFGT01000002.1"/>
</dbReference>
<dbReference type="EMBL" id="CFGT01000002">
    <property type="protein sequence ID" value="CEY56731.1"/>
    <property type="molecule type" value="Genomic_DNA"/>
</dbReference>
<dbReference type="InterPro" id="IPR020855">
    <property type="entry name" value="Ureohydrolase_Mn_BS"/>
</dbReference>
<evidence type="ECO:0000313" key="6">
    <source>
        <dbReference type="Proteomes" id="UP000048179"/>
    </source>
</evidence>
<dbReference type="PANTHER" id="PTHR11358:SF26">
    <property type="entry name" value="GUANIDINO ACID HYDROLASE, MITOCHONDRIAL"/>
    <property type="match status" value="1"/>
</dbReference>
<dbReference type="InterPro" id="IPR006035">
    <property type="entry name" value="Ureohydrolase"/>
</dbReference>
<accession>A0A2N9ZY46</accession>
<dbReference type="GO" id="GO:0046872">
    <property type="term" value="F:metal ion binding"/>
    <property type="evidence" value="ECO:0007669"/>
    <property type="project" value="UniProtKB-KW"/>
</dbReference>
<dbReference type="PANTHER" id="PTHR11358">
    <property type="entry name" value="ARGINASE/AGMATINASE"/>
    <property type="match status" value="1"/>
</dbReference>
<dbReference type="PROSITE" id="PS01053">
    <property type="entry name" value="ARGINASE_1"/>
    <property type="match status" value="1"/>
</dbReference>
<reference evidence="5 6" key="1">
    <citation type="submission" date="2015-03" db="EMBL/GenBank/DDBJ databases">
        <authorList>
            <consortium name="Pathogen Informatics"/>
        </authorList>
    </citation>
    <scope>NUCLEOTIDE SEQUENCE [LARGE SCALE GENOMIC DNA]</scope>
    <source>
        <strain evidence="5 6">SMRU737</strain>
    </source>
</reference>
<organism evidence="5 6">
    <name type="scientific">Streptococcus pseudopneumoniae</name>
    <dbReference type="NCBI Taxonomy" id="257758"/>
    <lineage>
        <taxon>Bacteria</taxon>
        <taxon>Bacillati</taxon>
        <taxon>Bacillota</taxon>
        <taxon>Bacilli</taxon>
        <taxon>Lactobacillales</taxon>
        <taxon>Streptococcaceae</taxon>
        <taxon>Streptococcus</taxon>
    </lineage>
</organism>